<feature type="non-terminal residue" evidence="2">
    <location>
        <position position="79"/>
    </location>
</feature>
<gene>
    <name evidence="2" type="ORF">OXD698_LOCUS51819</name>
</gene>
<organism evidence="2 3">
    <name type="scientific">Adineta steineri</name>
    <dbReference type="NCBI Taxonomy" id="433720"/>
    <lineage>
        <taxon>Eukaryota</taxon>
        <taxon>Metazoa</taxon>
        <taxon>Spiralia</taxon>
        <taxon>Gnathifera</taxon>
        <taxon>Rotifera</taxon>
        <taxon>Eurotatoria</taxon>
        <taxon>Bdelloidea</taxon>
        <taxon>Adinetida</taxon>
        <taxon>Adinetidae</taxon>
        <taxon>Adineta</taxon>
    </lineage>
</organism>
<proteinExistence type="predicted"/>
<dbReference type="EMBL" id="CAJOAZ010027153">
    <property type="protein sequence ID" value="CAF4407394.1"/>
    <property type="molecule type" value="Genomic_DNA"/>
</dbReference>
<dbReference type="AlphaFoldDB" id="A0A820PP14"/>
<comment type="caution">
    <text evidence="2">The sequence shown here is derived from an EMBL/GenBank/DDBJ whole genome shotgun (WGS) entry which is preliminary data.</text>
</comment>
<name>A0A820PP14_9BILA</name>
<protein>
    <submittedName>
        <fullName evidence="2">Uncharacterized protein</fullName>
    </submittedName>
</protein>
<dbReference type="Proteomes" id="UP000663844">
    <property type="component" value="Unassembled WGS sequence"/>
</dbReference>
<evidence type="ECO:0000313" key="3">
    <source>
        <dbReference type="Proteomes" id="UP000663844"/>
    </source>
</evidence>
<evidence type="ECO:0000256" key="1">
    <source>
        <dbReference type="SAM" id="MobiDB-lite"/>
    </source>
</evidence>
<evidence type="ECO:0000313" key="2">
    <source>
        <dbReference type="EMBL" id="CAF4407394.1"/>
    </source>
</evidence>
<feature type="region of interest" description="Disordered" evidence="1">
    <location>
        <begin position="51"/>
        <end position="79"/>
    </location>
</feature>
<sequence>MATNREEEVEEKVDEFLRPLSVLMAEMVQNDNDNIYQDDIDPMLKCTSVNTFSDDDNNNEQDKTLMNQASQVDLVDPKP</sequence>
<reference evidence="2" key="1">
    <citation type="submission" date="2021-02" db="EMBL/GenBank/DDBJ databases">
        <authorList>
            <person name="Nowell W R."/>
        </authorList>
    </citation>
    <scope>NUCLEOTIDE SEQUENCE</scope>
</reference>
<accession>A0A820PP14</accession>